<dbReference type="InterPro" id="IPR006121">
    <property type="entry name" value="HMA_dom"/>
</dbReference>
<feature type="region of interest" description="Disordered" evidence="1">
    <location>
        <begin position="245"/>
        <end position="281"/>
    </location>
</feature>
<evidence type="ECO:0000256" key="1">
    <source>
        <dbReference type="SAM" id="MobiDB-lite"/>
    </source>
</evidence>
<dbReference type="STRING" id="52838.A0A4S8KE66"/>
<dbReference type="Gene3D" id="3.30.70.100">
    <property type="match status" value="2"/>
</dbReference>
<dbReference type="Pfam" id="PF00403">
    <property type="entry name" value="HMA"/>
    <property type="match status" value="2"/>
</dbReference>
<evidence type="ECO:0000313" key="4">
    <source>
        <dbReference type="Proteomes" id="UP000317650"/>
    </source>
</evidence>
<dbReference type="PANTHER" id="PTHR46413">
    <property type="entry name" value="HEAVY METAL-ASSOCIATED ISOPRENYLATED PLANT PROTEIN 6"/>
    <property type="match status" value="1"/>
</dbReference>
<dbReference type="EMBL" id="PYDT01000001">
    <property type="protein sequence ID" value="THU73504.1"/>
    <property type="molecule type" value="Genomic_DNA"/>
</dbReference>
<comment type="caution">
    <text evidence="3">The sequence shown here is derived from an EMBL/GenBank/DDBJ whole genome shotgun (WGS) entry which is preliminary data.</text>
</comment>
<feature type="domain" description="HMA" evidence="2">
    <location>
        <begin position="182"/>
        <end position="248"/>
    </location>
</feature>
<protein>
    <recommendedName>
        <fullName evidence="2">HMA domain-containing protein</fullName>
    </recommendedName>
</protein>
<dbReference type="SUPFAM" id="SSF55008">
    <property type="entry name" value="HMA, heavy metal-associated domain"/>
    <property type="match status" value="2"/>
</dbReference>
<organism evidence="3 4">
    <name type="scientific">Musa balbisiana</name>
    <name type="common">Banana</name>
    <dbReference type="NCBI Taxonomy" id="52838"/>
    <lineage>
        <taxon>Eukaryota</taxon>
        <taxon>Viridiplantae</taxon>
        <taxon>Streptophyta</taxon>
        <taxon>Embryophyta</taxon>
        <taxon>Tracheophyta</taxon>
        <taxon>Spermatophyta</taxon>
        <taxon>Magnoliopsida</taxon>
        <taxon>Liliopsida</taxon>
        <taxon>Zingiberales</taxon>
        <taxon>Musaceae</taxon>
        <taxon>Musa</taxon>
    </lineage>
</organism>
<dbReference type="GO" id="GO:0046872">
    <property type="term" value="F:metal ion binding"/>
    <property type="evidence" value="ECO:0007669"/>
    <property type="project" value="InterPro"/>
</dbReference>
<feature type="domain" description="HMA" evidence="2">
    <location>
        <begin position="275"/>
        <end position="343"/>
    </location>
</feature>
<dbReference type="InterPro" id="IPR036163">
    <property type="entry name" value="HMA_dom_sf"/>
</dbReference>
<dbReference type="PROSITE" id="PS50846">
    <property type="entry name" value="HMA_2"/>
    <property type="match status" value="2"/>
</dbReference>
<dbReference type="PANTHER" id="PTHR46413:SF1">
    <property type="entry name" value="HEAVY METAL-ASSOCIATED ISOPRENYLATED PLANT PROTEIN 6"/>
    <property type="match status" value="1"/>
</dbReference>
<proteinExistence type="predicted"/>
<gene>
    <name evidence="3" type="ORF">C4D60_Mb04t23570</name>
</gene>
<name>A0A4S8KE66_MUSBA</name>
<dbReference type="CDD" id="cd00371">
    <property type="entry name" value="HMA"/>
    <property type="match status" value="2"/>
</dbReference>
<dbReference type="Proteomes" id="UP000317650">
    <property type="component" value="Chromosome 4"/>
</dbReference>
<dbReference type="InterPro" id="IPR044594">
    <property type="entry name" value="HIPP01/3/5/6"/>
</dbReference>
<feature type="compositionally biased region" description="Basic and acidic residues" evidence="1">
    <location>
        <begin position="252"/>
        <end position="277"/>
    </location>
</feature>
<feature type="compositionally biased region" description="Basic and acidic residues" evidence="1">
    <location>
        <begin position="115"/>
        <end position="185"/>
    </location>
</feature>
<feature type="compositionally biased region" description="Basic and acidic residues" evidence="1">
    <location>
        <begin position="343"/>
        <end position="400"/>
    </location>
</feature>
<accession>A0A4S8KE66</accession>
<keyword evidence="4" id="KW-1185">Reference proteome</keyword>
<feature type="region of interest" description="Disordered" evidence="1">
    <location>
        <begin position="91"/>
        <end position="185"/>
    </location>
</feature>
<sequence>MGEKGDAEKKGEVEKKGRGEKKEEEEAVEVKLDMHCEGCALKVRRPSRGSKRRGLIIHYNERVFAGVKAVVVDAANNKLKAIGKVIGSGPVEAQGVPGSQDPQDGRHHLPQRPSQESKDDDKKKDEGQKKSSDDKKPKPIGKGEGRIRAEAKAMGEEKEKKGDAEKKGEVEKKGRGEKKEEEEAVEVKLDMHCEGCALKVRKAVKGFEGVKAVVVDAANNKLKAIGKVDPWKLKEFLEAKTHKMVDIISPKDPPKKSKDDDKKKDEGQKKSSDDKKPKPSAVSIRLHCDGCIRRIKRNIYKIKGVEEVNVDAAKDLVTVKGTMDVKSLTTVLKERLKRGVEIVPAKKDDGGGGEVKKEKAGVGGEEKKEKGGESKGEKKEKGGDGSGEKDEKKEVGKKETTTTTTTVVEANKMDYYGPPFGGYGGYGYRVEMIHPPQIFSDENPNACSIM</sequence>
<dbReference type="AlphaFoldDB" id="A0A4S8KE66"/>
<feature type="region of interest" description="Disordered" evidence="1">
    <location>
        <begin position="1"/>
        <end position="29"/>
    </location>
</feature>
<evidence type="ECO:0000313" key="3">
    <source>
        <dbReference type="EMBL" id="THU73504.1"/>
    </source>
</evidence>
<evidence type="ECO:0000259" key="2">
    <source>
        <dbReference type="PROSITE" id="PS50846"/>
    </source>
</evidence>
<feature type="region of interest" description="Disordered" evidence="1">
    <location>
        <begin position="343"/>
        <end position="405"/>
    </location>
</feature>
<reference evidence="3 4" key="1">
    <citation type="journal article" date="2019" name="Nat. Plants">
        <title>Genome sequencing of Musa balbisiana reveals subgenome evolution and function divergence in polyploid bananas.</title>
        <authorList>
            <person name="Yao X."/>
        </authorList>
    </citation>
    <scope>NUCLEOTIDE SEQUENCE [LARGE SCALE GENOMIC DNA]</scope>
    <source>
        <strain evidence="4">cv. DH-PKW</strain>
        <tissue evidence="3">Leaves</tissue>
    </source>
</reference>